<proteinExistence type="predicted"/>
<protein>
    <submittedName>
        <fullName evidence="2">Uncharacterized protein</fullName>
    </submittedName>
</protein>
<evidence type="ECO:0000313" key="3">
    <source>
        <dbReference type="Proteomes" id="UP001195483"/>
    </source>
</evidence>
<keyword evidence="3" id="KW-1185">Reference proteome</keyword>
<dbReference type="AlphaFoldDB" id="A0AAE0SC53"/>
<dbReference type="Proteomes" id="UP001195483">
    <property type="component" value="Unassembled WGS sequence"/>
</dbReference>
<name>A0AAE0SC53_9BIVA</name>
<organism evidence="2 3">
    <name type="scientific">Potamilus streckersoni</name>
    <dbReference type="NCBI Taxonomy" id="2493646"/>
    <lineage>
        <taxon>Eukaryota</taxon>
        <taxon>Metazoa</taxon>
        <taxon>Spiralia</taxon>
        <taxon>Lophotrochozoa</taxon>
        <taxon>Mollusca</taxon>
        <taxon>Bivalvia</taxon>
        <taxon>Autobranchia</taxon>
        <taxon>Heteroconchia</taxon>
        <taxon>Palaeoheterodonta</taxon>
        <taxon>Unionida</taxon>
        <taxon>Unionoidea</taxon>
        <taxon>Unionidae</taxon>
        <taxon>Ambleminae</taxon>
        <taxon>Lampsilini</taxon>
        <taxon>Potamilus</taxon>
    </lineage>
</organism>
<reference evidence="2" key="1">
    <citation type="journal article" date="2021" name="Genome Biol. Evol.">
        <title>A High-Quality Reference Genome for a Parasitic Bivalve with Doubly Uniparental Inheritance (Bivalvia: Unionida).</title>
        <authorList>
            <person name="Smith C.H."/>
        </authorList>
    </citation>
    <scope>NUCLEOTIDE SEQUENCE</scope>
    <source>
        <strain evidence="2">CHS0354</strain>
    </source>
</reference>
<reference evidence="2" key="3">
    <citation type="submission" date="2023-05" db="EMBL/GenBank/DDBJ databases">
        <authorList>
            <person name="Smith C.H."/>
        </authorList>
    </citation>
    <scope>NUCLEOTIDE SEQUENCE</scope>
    <source>
        <strain evidence="2">CHS0354</strain>
        <tissue evidence="2">Mantle</tissue>
    </source>
</reference>
<comment type="caution">
    <text evidence="2">The sequence shown here is derived from an EMBL/GenBank/DDBJ whole genome shotgun (WGS) entry which is preliminary data.</text>
</comment>
<reference evidence="2" key="2">
    <citation type="journal article" date="2021" name="Genome Biol. Evol.">
        <title>Developing a high-quality reference genome for a parasitic bivalve with doubly uniparental inheritance (Bivalvia: Unionida).</title>
        <authorList>
            <person name="Smith C.H."/>
        </authorList>
    </citation>
    <scope>NUCLEOTIDE SEQUENCE</scope>
    <source>
        <strain evidence="2">CHS0354</strain>
        <tissue evidence="2">Mantle</tissue>
    </source>
</reference>
<feature type="region of interest" description="Disordered" evidence="1">
    <location>
        <begin position="31"/>
        <end position="51"/>
    </location>
</feature>
<dbReference type="EMBL" id="JAEAOA010001605">
    <property type="protein sequence ID" value="KAK3589340.1"/>
    <property type="molecule type" value="Genomic_DNA"/>
</dbReference>
<sequence length="206" mass="23324">MQITSETYLNSLTKTNHTIHTNTPARHILSPTSITKKRKAQDTQQPKPNEDLINDVESAIAKIQNRDKEAKYHPQTTDPNIISYKKNPKNITIDRIQLGAFHINSEPQTNQAPCYNRISKTNPTTSDKLPSHQLIIIETPVNTVEITEINKAPQQILNNQPVQLINRPKIHYAQDNQTPGPSATHTLAELREIKQALEQADNTYQT</sequence>
<accession>A0AAE0SC53</accession>
<evidence type="ECO:0000256" key="1">
    <source>
        <dbReference type="SAM" id="MobiDB-lite"/>
    </source>
</evidence>
<evidence type="ECO:0000313" key="2">
    <source>
        <dbReference type="EMBL" id="KAK3589340.1"/>
    </source>
</evidence>
<gene>
    <name evidence="2" type="ORF">CHS0354_026997</name>
</gene>